<dbReference type="GO" id="GO:0004144">
    <property type="term" value="F:diacylglycerol O-acyltransferase activity"/>
    <property type="evidence" value="ECO:0007669"/>
    <property type="project" value="UniProtKB-EC"/>
</dbReference>
<dbReference type="InterPro" id="IPR000801">
    <property type="entry name" value="Esterase-like"/>
</dbReference>
<dbReference type="GO" id="GO:0016787">
    <property type="term" value="F:hydrolase activity"/>
    <property type="evidence" value="ECO:0007669"/>
    <property type="project" value="UniProtKB-KW"/>
</dbReference>
<reference evidence="9 10" key="1">
    <citation type="journal article" date="2019" name="Int. J. Syst. Evol. Microbiol.">
        <title>The Global Catalogue of Microorganisms (GCM) 10K type strain sequencing project: providing services to taxonomists for standard genome sequencing and annotation.</title>
        <authorList>
            <consortium name="The Broad Institute Genomics Platform"/>
            <consortium name="The Broad Institute Genome Sequencing Center for Infectious Disease"/>
            <person name="Wu L."/>
            <person name="Ma J."/>
        </authorList>
    </citation>
    <scope>NUCLEOTIDE SEQUENCE [LARGE SCALE GENOMIC DNA]</scope>
    <source>
        <strain evidence="9 10">LMG 29247</strain>
    </source>
</reference>
<evidence type="ECO:0000256" key="2">
    <source>
        <dbReference type="ARBA" id="ARBA00005874"/>
    </source>
</evidence>
<comment type="catalytic activity">
    <reaction evidence="1">
        <text>2 alpha,alpha'-trehalose 6-mycolate = alpha,alpha'-trehalose 6,6'-bismycolate + alpha,alpha-trehalose</text>
        <dbReference type="Rhea" id="RHEA:23472"/>
        <dbReference type="ChEBI" id="CHEBI:16551"/>
        <dbReference type="ChEBI" id="CHEBI:18195"/>
        <dbReference type="ChEBI" id="CHEBI:18234"/>
        <dbReference type="EC" id="2.3.1.122"/>
    </reaction>
</comment>
<dbReference type="Gene3D" id="3.40.50.1820">
    <property type="entry name" value="alpha/beta hydrolase"/>
    <property type="match status" value="1"/>
</dbReference>
<dbReference type="EMBL" id="JBHSWV010000137">
    <property type="protein sequence ID" value="MFC6765297.1"/>
    <property type="molecule type" value="Genomic_DNA"/>
</dbReference>
<dbReference type="InterPro" id="IPR006311">
    <property type="entry name" value="TAT_signal"/>
</dbReference>
<organism evidence="9 10">
    <name type="scientific">Natrinema soli</name>
    <dbReference type="NCBI Taxonomy" id="1930624"/>
    <lineage>
        <taxon>Archaea</taxon>
        <taxon>Methanobacteriati</taxon>
        <taxon>Methanobacteriota</taxon>
        <taxon>Stenosarchaea group</taxon>
        <taxon>Halobacteria</taxon>
        <taxon>Halobacteriales</taxon>
        <taxon>Natrialbaceae</taxon>
        <taxon>Natrinema</taxon>
    </lineage>
</organism>
<dbReference type="PANTHER" id="PTHR48098">
    <property type="entry name" value="ENTEROCHELIN ESTERASE-RELATED"/>
    <property type="match status" value="1"/>
</dbReference>
<dbReference type="AlphaFoldDB" id="A0ABD5SNW2"/>
<evidence type="ECO:0000256" key="5">
    <source>
        <dbReference type="ARBA" id="ARBA00023315"/>
    </source>
</evidence>
<keyword evidence="9" id="KW-0378">Hydrolase</keyword>
<dbReference type="InterPro" id="IPR029058">
    <property type="entry name" value="AB_hydrolase_fold"/>
</dbReference>
<evidence type="ECO:0000256" key="6">
    <source>
        <dbReference type="ARBA" id="ARBA00032572"/>
    </source>
</evidence>
<dbReference type="PANTHER" id="PTHR48098:SF1">
    <property type="entry name" value="DIACYLGLYCEROL ACYLTRANSFERASE_MYCOLYLTRANSFERASE AG85A"/>
    <property type="match status" value="1"/>
</dbReference>
<comment type="similarity">
    <text evidence="2">Belongs to the mycobacterial A85 antigen family.</text>
</comment>
<feature type="compositionally biased region" description="Polar residues" evidence="8">
    <location>
        <begin position="34"/>
        <end position="48"/>
    </location>
</feature>
<gene>
    <name evidence="9" type="ORF">ACFQE6_09910</name>
</gene>
<evidence type="ECO:0000256" key="7">
    <source>
        <dbReference type="ARBA" id="ARBA00048109"/>
    </source>
</evidence>
<evidence type="ECO:0000256" key="8">
    <source>
        <dbReference type="SAM" id="MobiDB-lite"/>
    </source>
</evidence>
<evidence type="ECO:0000313" key="10">
    <source>
        <dbReference type="Proteomes" id="UP001596383"/>
    </source>
</evidence>
<dbReference type="RefSeq" id="WP_337959460.1">
    <property type="nucleotide sequence ID" value="NZ_JAQIVI010000137.1"/>
</dbReference>
<dbReference type="PROSITE" id="PS51318">
    <property type="entry name" value="TAT"/>
    <property type="match status" value="1"/>
</dbReference>
<name>A0ABD5SNW2_9EURY</name>
<dbReference type="EC" id="2.3.1.122" evidence="3"/>
<dbReference type="GO" id="GO:0050348">
    <property type="term" value="F:trehalose O-mycolyltransferase activity"/>
    <property type="evidence" value="ECO:0007669"/>
    <property type="project" value="UniProtKB-EC"/>
</dbReference>
<evidence type="ECO:0000256" key="3">
    <source>
        <dbReference type="ARBA" id="ARBA00012820"/>
    </source>
</evidence>
<comment type="caution">
    <text evidence="9">The sequence shown here is derived from an EMBL/GenBank/DDBJ whole genome shotgun (WGS) entry which is preliminary data.</text>
</comment>
<accession>A0ABD5SNW2</accession>
<dbReference type="InterPro" id="IPR050583">
    <property type="entry name" value="Mycobacterial_A85_antigen"/>
</dbReference>
<comment type="catalytic activity">
    <reaction evidence="7">
        <text>an acyl-CoA + a 1,2-diacyl-sn-glycerol = a triacyl-sn-glycerol + CoA</text>
        <dbReference type="Rhea" id="RHEA:10868"/>
        <dbReference type="ChEBI" id="CHEBI:17815"/>
        <dbReference type="ChEBI" id="CHEBI:57287"/>
        <dbReference type="ChEBI" id="CHEBI:58342"/>
        <dbReference type="ChEBI" id="CHEBI:64615"/>
        <dbReference type="EC" id="2.3.1.20"/>
    </reaction>
</comment>
<keyword evidence="10" id="KW-1185">Reference proteome</keyword>
<sequence length="468" mass="52083">MGEQNPHTVSRDYRIDRRRFMATASAVTGFGLVGSSSARSGPTSAVTQDENDGPEAPSLDVVDEEWLSDRLVEYTFDNPLVDPPLDQTNTRVFVPSGYHESEETYPTLYLFHGGNGSAADWTTIDSGPGPLQSYFDADIVVVMPDGNDGWHSDWYNDGAFGAPKWETFHVHQLVPFIEDEFRVESNRRSRIAAGFSMGAAGSLTLGARRPDLYAGVYALSGSPYLLEYAKEVVESGDWGPAMETRLGAWGDPREQETRWKGHNAQYITENLQHTRVHVAAGNSGPAEPLAYEFGIELVERLEATNVEHDFYVNHDRGHSYEWAHQDIERLQDDFLEVFQRDPIDPSGFNYRSIEPSFDVWDWQVNRPALTRETAEFLDLENVTADGFTVTGRDKIEFVTPGFYEPQGRFAITADGNVSSVSPGVVTADDEGRLSFTVRAGPPARPNGDVPEESAVGDRKTVEISIMRR</sequence>
<feature type="region of interest" description="Disordered" evidence="8">
    <location>
        <begin position="31"/>
        <end position="58"/>
    </location>
</feature>
<evidence type="ECO:0000256" key="4">
    <source>
        <dbReference type="ARBA" id="ARBA00022679"/>
    </source>
</evidence>
<protein>
    <recommendedName>
        <fullName evidence="3">trehalose O-mycolyltransferase</fullName>
        <ecNumber evidence="3">2.3.1.122</ecNumber>
    </recommendedName>
    <alternativeName>
        <fullName evidence="6">Acyl-CoA:diacylglycerol acyltransferase</fullName>
    </alternativeName>
</protein>
<dbReference type="SUPFAM" id="SSF53474">
    <property type="entry name" value="alpha/beta-Hydrolases"/>
    <property type="match status" value="1"/>
</dbReference>
<evidence type="ECO:0000256" key="1">
    <source>
        <dbReference type="ARBA" id="ARBA00000697"/>
    </source>
</evidence>
<keyword evidence="4" id="KW-0808">Transferase</keyword>
<keyword evidence="5" id="KW-0012">Acyltransferase</keyword>
<dbReference type="Proteomes" id="UP001596383">
    <property type="component" value="Unassembled WGS sequence"/>
</dbReference>
<dbReference type="Pfam" id="PF00756">
    <property type="entry name" value="Esterase"/>
    <property type="match status" value="1"/>
</dbReference>
<evidence type="ECO:0000313" key="9">
    <source>
        <dbReference type="EMBL" id="MFC6765297.1"/>
    </source>
</evidence>
<proteinExistence type="inferred from homology"/>